<comment type="subcellular location">
    <subcellularLocation>
        <location evidence="1">Membrane</location>
        <topology evidence="1">Multi-pass membrane protein</topology>
    </subcellularLocation>
</comment>
<dbReference type="AlphaFoldDB" id="A0A3E1K6C0"/>
<gene>
    <name evidence="12" type="ORF">DZC52_13995</name>
</gene>
<dbReference type="CDD" id="cd10322">
    <property type="entry name" value="SLC5sbd"/>
    <property type="match status" value="1"/>
</dbReference>
<organism evidence="12 13">
    <name type="scientific">Wenzhouxiangella sediminis</name>
    <dbReference type="NCBI Taxonomy" id="1792836"/>
    <lineage>
        <taxon>Bacteria</taxon>
        <taxon>Pseudomonadati</taxon>
        <taxon>Pseudomonadota</taxon>
        <taxon>Gammaproteobacteria</taxon>
        <taxon>Chromatiales</taxon>
        <taxon>Wenzhouxiangellaceae</taxon>
        <taxon>Wenzhouxiangella</taxon>
    </lineage>
</organism>
<feature type="transmembrane region" description="Helical" evidence="11">
    <location>
        <begin position="444"/>
        <end position="465"/>
    </location>
</feature>
<feature type="transmembrane region" description="Helical" evidence="11">
    <location>
        <begin position="181"/>
        <end position="201"/>
    </location>
</feature>
<keyword evidence="13" id="KW-1185">Reference proteome</keyword>
<dbReference type="InterPro" id="IPR018212">
    <property type="entry name" value="Na/solute_symporter_CS"/>
</dbReference>
<evidence type="ECO:0000256" key="9">
    <source>
        <dbReference type="ARBA" id="ARBA00023201"/>
    </source>
</evidence>
<comment type="caution">
    <text evidence="12">The sequence shown here is derived from an EMBL/GenBank/DDBJ whole genome shotgun (WGS) entry which is preliminary data.</text>
</comment>
<reference evidence="12 13" key="1">
    <citation type="submission" date="2018-08" db="EMBL/GenBank/DDBJ databases">
        <title>Wenzhouxiangella salilacus sp. nov., a novel bacterium isolated from a saline lake in Xinjiang Province, China.</title>
        <authorList>
            <person name="Han S."/>
        </authorList>
    </citation>
    <scope>NUCLEOTIDE SEQUENCE [LARGE SCALE GENOMIC DNA]</scope>
    <source>
        <strain evidence="12 13">XDB06</strain>
    </source>
</reference>
<keyword evidence="8 11" id="KW-0472">Membrane</keyword>
<dbReference type="GO" id="GO:0046942">
    <property type="term" value="P:carboxylic acid transport"/>
    <property type="evidence" value="ECO:0007669"/>
    <property type="project" value="UniProtKB-ARBA"/>
</dbReference>
<dbReference type="GO" id="GO:0005886">
    <property type="term" value="C:plasma membrane"/>
    <property type="evidence" value="ECO:0007669"/>
    <property type="project" value="TreeGrafter"/>
</dbReference>
<dbReference type="NCBIfam" id="TIGR00813">
    <property type="entry name" value="sss"/>
    <property type="match status" value="1"/>
</dbReference>
<dbReference type="GO" id="GO:0015293">
    <property type="term" value="F:symporter activity"/>
    <property type="evidence" value="ECO:0007669"/>
    <property type="project" value="UniProtKB-KW"/>
</dbReference>
<feature type="transmembrane region" description="Helical" evidence="11">
    <location>
        <begin position="360"/>
        <end position="382"/>
    </location>
</feature>
<accession>A0A3E1K6C0</accession>
<dbReference type="RefSeq" id="WP_116651768.1">
    <property type="nucleotide sequence ID" value="NZ_QUZK01000051.1"/>
</dbReference>
<keyword evidence="9" id="KW-0739">Sodium transport</keyword>
<dbReference type="EMBL" id="QUZK01000051">
    <property type="protein sequence ID" value="RFF29214.1"/>
    <property type="molecule type" value="Genomic_DNA"/>
</dbReference>
<keyword evidence="6" id="KW-0769">Symport</keyword>
<protein>
    <submittedName>
        <fullName evidence="12">Sodium:solute symporter family protein</fullName>
    </submittedName>
</protein>
<dbReference type="PROSITE" id="PS00457">
    <property type="entry name" value="NA_SOLUT_SYMP_2"/>
    <property type="match status" value="1"/>
</dbReference>
<evidence type="ECO:0000313" key="12">
    <source>
        <dbReference type="EMBL" id="RFF29214.1"/>
    </source>
</evidence>
<evidence type="ECO:0000256" key="4">
    <source>
        <dbReference type="ARBA" id="ARBA00022475"/>
    </source>
</evidence>
<sequence length="482" mass="49947">MPDLQIAVLVTYFIVIFGVGVYATRFIDDTTDFLLAGRRLGLLLATATLCATHFGGGFVMGSGEWGFDFGLTGMAYAAGVGLSLIVLGLVAARRMRQLAMFTVPDYLALRYNSQVVRVLGAVLSLVAIIGIIGAQVWAAQGALSIVGLDPTWAAIAATGLFIVYTALSGLWGVTLTDAVQLAIIFVGVPVAAVMALGEAGGLEGIRAGIEGLDLSVSTDAFFHPLGAGLGMVLAAIVPTMMYTLIGQDFYQRLFAARDANTARRAAVLAGVLLVLFAVFPVITGMAARALFGGEIEAAQAIPKLITEVLPSAAAAIVIAAIVGAIMSTADSLLMAGTAHVTNDLYVQLINPEAERNNRRLLLISRIVTVIIGVLALWMALAFEAIIDLLLMSYTLYAAGVFIPVVLGLYWQRGNAAGAIAGILGGSGLGVAGELDWIELSSLPLIGGFPVIATGALASLLLYVVVSLITPPGARDPALDDVG</sequence>
<keyword evidence="5 11" id="KW-0812">Transmembrane</keyword>
<evidence type="ECO:0000256" key="6">
    <source>
        <dbReference type="ARBA" id="ARBA00022847"/>
    </source>
</evidence>
<proteinExistence type="inferred from homology"/>
<evidence type="ECO:0000256" key="11">
    <source>
        <dbReference type="SAM" id="Phobius"/>
    </source>
</evidence>
<evidence type="ECO:0000256" key="10">
    <source>
        <dbReference type="RuleBase" id="RU362091"/>
    </source>
</evidence>
<feature type="transmembrane region" description="Helical" evidence="11">
    <location>
        <begin position="388"/>
        <end position="408"/>
    </location>
</feature>
<feature type="transmembrane region" description="Helical" evidence="11">
    <location>
        <begin position="311"/>
        <end position="329"/>
    </location>
</feature>
<evidence type="ECO:0000256" key="3">
    <source>
        <dbReference type="ARBA" id="ARBA00022448"/>
    </source>
</evidence>
<feature type="transmembrane region" description="Helical" evidence="11">
    <location>
        <begin position="40"/>
        <end position="61"/>
    </location>
</feature>
<keyword evidence="9" id="KW-0915">Sodium</keyword>
<feature type="transmembrane region" description="Helical" evidence="11">
    <location>
        <begin position="266"/>
        <end position="291"/>
    </location>
</feature>
<dbReference type="InterPro" id="IPR038377">
    <property type="entry name" value="Na/Glc_symporter_sf"/>
</dbReference>
<keyword evidence="4" id="KW-1003">Cell membrane</keyword>
<feature type="transmembrane region" description="Helical" evidence="11">
    <location>
        <begin position="118"/>
        <end position="139"/>
    </location>
</feature>
<feature type="transmembrane region" description="Helical" evidence="11">
    <location>
        <begin position="415"/>
        <end position="432"/>
    </location>
</feature>
<name>A0A3E1K6C0_9GAMM</name>
<keyword evidence="3" id="KW-0813">Transport</keyword>
<evidence type="ECO:0000256" key="8">
    <source>
        <dbReference type="ARBA" id="ARBA00023136"/>
    </source>
</evidence>
<keyword evidence="9" id="KW-0406">Ion transport</keyword>
<evidence type="ECO:0000256" key="1">
    <source>
        <dbReference type="ARBA" id="ARBA00004141"/>
    </source>
</evidence>
<evidence type="ECO:0000256" key="7">
    <source>
        <dbReference type="ARBA" id="ARBA00022989"/>
    </source>
</evidence>
<dbReference type="InterPro" id="IPR050277">
    <property type="entry name" value="Sodium:Solute_Symporter"/>
</dbReference>
<feature type="transmembrane region" description="Helical" evidence="11">
    <location>
        <begin position="221"/>
        <end position="245"/>
    </location>
</feature>
<keyword evidence="7 11" id="KW-1133">Transmembrane helix</keyword>
<dbReference type="PROSITE" id="PS50283">
    <property type="entry name" value="NA_SOLUT_SYMP_3"/>
    <property type="match status" value="1"/>
</dbReference>
<evidence type="ECO:0000256" key="2">
    <source>
        <dbReference type="ARBA" id="ARBA00006434"/>
    </source>
</evidence>
<dbReference type="Pfam" id="PF00474">
    <property type="entry name" value="SSF"/>
    <property type="match status" value="1"/>
</dbReference>
<evidence type="ECO:0000313" key="13">
    <source>
        <dbReference type="Proteomes" id="UP000260351"/>
    </source>
</evidence>
<feature type="transmembrane region" description="Helical" evidence="11">
    <location>
        <begin position="151"/>
        <end position="174"/>
    </location>
</feature>
<dbReference type="Proteomes" id="UP000260351">
    <property type="component" value="Unassembled WGS sequence"/>
</dbReference>
<dbReference type="OrthoDB" id="9803348at2"/>
<dbReference type="GO" id="GO:0006814">
    <property type="term" value="P:sodium ion transport"/>
    <property type="evidence" value="ECO:0007669"/>
    <property type="project" value="UniProtKB-KW"/>
</dbReference>
<feature type="transmembrane region" description="Helical" evidence="11">
    <location>
        <begin position="73"/>
        <end position="92"/>
    </location>
</feature>
<dbReference type="PANTHER" id="PTHR48086">
    <property type="entry name" value="SODIUM/PROLINE SYMPORTER-RELATED"/>
    <property type="match status" value="1"/>
</dbReference>
<comment type="similarity">
    <text evidence="2 10">Belongs to the sodium:solute symporter (SSF) (TC 2.A.21) family.</text>
</comment>
<dbReference type="InterPro" id="IPR001734">
    <property type="entry name" value="Na/solute_symporter"/>
</dbReference>
<feature type="transmembrane region" description="Helical" evidence="11">
    <location>
        <begin position="6"/>
        <end position="28"/>
    </location>
</feature>
<dbReference type="Gene3D" id="1.20.1730.10">
    <property type="entry name" value="Sodium/glucose cotransporter"/>
    <property type="match status" value="1"/>
</dbReference>
<evidence type="ECO:0000256" key="5">
    <source>
        <dbReference type="ARBA" id="ARBA00022692"/>
    </source>
</evidence>
<dbReference type="PANTHER" id="PTHR48086:SF7">
    <property type="entry name" value="SODIUM-SOLUTE SYMPORTER-RELATED"/>
    <property type="match status" value="1"/>
</dbReference>